<sequence>MRIALGISLGLIAATMPVAASAAPADALDSPLSTVVERMLPVEAKLTPDFRVRTDLLTTSTSISPLGDPTGPMQHRFASSMIDYYPLGGSGLRLSAGMRFFQVANFLKDAEKATAGLLYNPRLPGSGNAVRTGFNRHTPAATVGYTGTFKNALFGVEVGSLIGNANANLPRAMDRLSNRARGGMNPIANVVFGLRF</sequence>
<evidence type="ECO:0000256" key="1">
    <source>
        <dbReference type="SAM" id="SignalP"/>
    </source>
</evidence>
<organism evidence="2 3">
    <name type="scientific">Sphingomonas glacialis</name>
    <dbReference type="NCBI Taxonomy" id="658225"/>
    <lineage>
        <taxon>Bacteria</taxon>
        <taxon>Pseudomonadati</taxon>
        <taxon>Pseudomonadota</taxon>
        <taxon>Alphaproteobacteria</taxon>
        <taxon>Sphingomonadales</taxon>
        <taxon>Sphingomonadaceae</taxon>
        <taxon>Sphingomonas</taxon>
    </lineage>
</organism>
<evidence type="ECO:0000313" key="2">
    <source>
        <dbReference type="EMBL" id="GHH21424.1"/>
    </source>
</evidence>
<keyword evidence="3" id="KW-1185">Reference proteome</keyword>
<reference evidence="3" key="1">
    <citation type="journal article" date="2019" name="Int. J. Syst. Evol. Microbiol.">
        <title>The Global Catalogue of Microorganisms (GCM) 10K type strain sequencing project: providing services to taxonomists for standard genome sequencing and annotation.</title>
        <authorList>
            <consortium name="The Broad Institute Genomics Platform"/>
            <consortium name="The Broad Institute Genome Sequencing Center for Infectious Disease"/>
            <person name="Wu L."/>
            <person name="Ma J."/>
        </authorList>
    </citation>
    <scope>NUCLEOTIDE SEQUENCE [LARGE SCALE GENOMIC DNA]</scope>
    <source>
        <strain evidence="3">CGMCC 1.8957</strain>
    </source>
</reference>
<protein>
    <recommendedName>
        <fullName evidence="4">DUF3575 domain-containing protein</fullName>
    </recommendedName>
</protein>
<evidence type="ECO:0000313" key="3">
    <source>
        <dbReference type="Proteomes" id="UP000652430"/>
    </source>
</evidence>
<dbReference type="Proteomes" id="UP000652430">
    <property type="component" value="Unassembled WGS sequence"/>
</dbReference>
<dbReference type="EMBL" id="BNAQ01000004">
    <property type="protein sequence ID" value="GHH21424.1"/>
    <property type="molecule type" value="Genomic_DNA"/>
</dbReference>
<proteinExistence type="predicted"/>
<feature type="chain" id="PRO_5046101557" description="DUF3575 domain-containing protein" evidence="1">
    <location>
        <begin position="23"/>
        <end position="196"/>
    </location>
</feature>
<gene>
    <name evidence="2" type="ORF">GCM10008023_30420</name>
</gene>
<keyword evidence="1" id="KW-0732">Signal</keyword>
<accession>A0ABQ3LNF2</accession>
<comment type="caution">
    <text evidence="2">The sequence shown here is derived from an EMBL/GenBank/DDBJ whole genome shotgun (WGS) entry which is preliminary data.</text>
</comment>
<name>A0ABQ3LNF2_9SPHN</name>
<feature type="signal peptide" evidence="1">
    <location>
        <begin position="1"/>
        <end position="22"/>
    </location>
</feature>
<evidence type="ECO:0008006" key="4">
    <source>
        <dbReference type="Google" id="ProtNLM"/>
    </source>
</evidence>
<dbReference type="RefSeq" id="WP_133187515.1">
    <property type="nucleotide sequence ID" value="NZ_BNAQ01000004.1"/>
</dbReference>